<proteinExistence type="predicted"/>
<organism evidence="3 4">
    <name type="scientific">Cryptolaemus montrouzieri</name>
    <dbReference type="NCBI Taxonomy" id="559131"/>
    <lineage>
        <taxon>Eukaryota</taxon>
        <taxon>Metazoa</taxon>
        <taxon>Ecdysozoa</taxon>
        <taxon>Arthropoda</taxon>
        <taxon>Hexapoda</taxon>
        <taxon>Insecta</taxon>
        <taxon>Pterygota</taxon>
        <taxon>Neoptera</taxon>
        <taxon>Endopterygota</taxon>
        <taxon>Coleoptera</taxon>
        <taxon>Polyphaga</taxon>
        <taxon>Cucujiformia</taxon>
        <taxon>Coccinelloidea</taxon>
        <taxon>Coccinellidae</taxon>
        <taxon>Scymninae</taxon>
        <taxon>Scymnini</taxon>
        <taxon>Cryptolaemus</taxon>
    </lineage>
</organism>
<sequence>MQKSVHDPNDHLKYNENLQKSEFSSKNDEIGSSFGVRHIQILLIFLCELIFFGIKMILPISIVAMTGPGGVRIRLYQHIQTGQIFQLYYRHTFGVLL</sequence>
<comment type="caution">
    <text evidence="3">The sequence shown here is derived from an EMBL/GenBank/DDBJ whole genome shotgun (WGS) entry which is preliminary data.</text>
</comment>
<keyword evidence="4" id="KW-1185">Reference proteome</keyword>
<evidence type="ECO:0000256" key="2">
    <source>
        <dbReference type="SAM" id="Phobius"/>
    </source>
</evidence>
<dbReference type="EMBL" id="JABFTP020000062">
    <property type="protein sequence ID" value="KAL3272620.1"/>
    <property type="molecule type" value="Genomic_DNA"/>
</dbReference>
<keyword evidence="2" id="KW-1133">Transmembrane helix</keyword>
<evidence type="ECO:0000313" key="4">
    <source>
        <dbReference type="Proteomes" id="UP001516400"/>
    </source>
</evidence>
<feature type="compositionally biased region" description="Basic and acidic residues" evidence="1">
    <location>
        <begin position="1"/>
        <end position="14"/>
    </location>
</feature>
<protein>
    <submittedName>
        <fullName evidence="3">Uncharacterized protein</fullName>
    </submittedName>
</protein>
<reference evidence="3 4" key="1">
    <citation type="journal article" date="2021" name="BMC Biol.">
        <title>Horizontally acquired antibacterial genes associated with adaptive radiation of ladybird beetles.</title>
        <authorList>
            <person name="Li H.S."/>
            <person name="Tang X.F."/>
            <person name="Huang Y.H."/>
            <person name="Xu Z.Y."/>
            <person name="Chen M.L."/>
            <person name="Du X.Y."/>
            <person name="Qiu B.Y."/>
            <person name="Chen P.T."/>
            <person name="Zhang W."/>
            <person name="Slipinski A."/>
            <person name="Escalona H.E."/>
            <person name="Waterhouse R.M."/>
            <person name="Zwick A."/>
            <person name="Pang H."/>
        </authorList>
    </citation>
    <scope>NUCLEOTIDE SEQUENCE [LARGE SCALE GENOMIC DNA]</scope>
    <source>
        <strain evidence="3">SYSU2018</strain>
    </source>
</reference>
<evidence type="ECO:0000256" key="1">
    <source>
        <dbReference type="SAM" id="MobiDB-lite"/>
    </source>
</evidence>
<accession>A0ABD2N1T7</accession>
<feature type="region of interest" description="Disordered" evidence="1">
    <location>
        <begin position="1"/>
        <end position="24"/>
    </location>
</feature>
<keyword evidence="2" id="KW-0472">Membrane</keyword>
<name>A0ABD2N1T7_9CUCU</name>
<dbReference type="Proteomes" id="UP001516400">
    <property type="component" value="Unassembled WGS sequence"/>
</dbReference>
<dbReference type="AlphaFoldDB" id="A0ABD2N1T7"/>
<keyword evidence="2" id="KW-0812">Transmembrane</keyword>
<gene>
    <name evidence="3" type="ORF">HHI36_014087</name>
</gene>
<evidence type="ECO:0000313" key="3">
    <source>
        <dbReference type="EMBL" id="KAL3272620.1"/>
    </source>
</evidence>
<feature type="transmembrane region" description="Helical" evidence="2">
    <location>
        <begin position="41"/>
        <end position="65"/>
    </location>
</feature>